<reference evidence="1 2" key="1">
    <citation type="submission" date="2018-06" db="EMBL/GenBank/DDBJ databases">
        <title>Genomic Encyclopedia of Type Strains, Phase I: the one thousand microbial genomes (KMG-I) project.</title>
        <authorList>
            <person name="Kyrpides N."/>
        </authorList>
    </citation>
    <scope>NUCLEOTIDE SEQUENCE [LARGE SCALE GENOMIC DNA]</scope>
    <source>
        <strain evidence="1 2">DSM 19573</strain>
    </source>
</reference>
<evidence type="ECO:0000313" key="1">
    <source>
        <dbReference type="EMBL" id="PYG88011.1"/>
    </source>
</evidence>
<dbReference type="OrthoDB" id="2083932at2"/>
<dbReference type="AlphaFoldDB" id="A0A318Y7A9"/>
<dbReference type="Proteomes" id="UP000248132">
    <property type="component" value="Unassembled WGS sequence"/>
</dbReference>
<name>A0A318Y7A9_9FIRM</name>
<evidence type="ECO:0000313" key="2">
    <source>
        <dbReference type="Proteomes" id="UP000248132"/>
    </source>
</evidence>
<accession>A0A318Y7A9</accession>
<comment type="caution">
    <text evidence="1">The sequence shown here is derived from an EMBL/GenBank/DDBJ whole genome shotgun (WGS) entry which is preliminary data.</text>
</comment>
<sequence length="121" mass="13798">MPSKKQVEKKIINGRLACNYGGWMYCNECGNTVGYLCYSTYSYFKYNFKCNCGCEGSFELIENKDSKSNSDMPLLIKKNRLTCPVDESPLFSIVNKNVSSYSFEVTCNKCMTSYKESNINT</sequence>
<dbReference type="EMBL" id="QKMR01000008">
    <property type="protein sequence ID" value="PYG88011.1"/>
    <property type="molecule type" value="Genomic_DNA"/>
</dbReference>
<proteinExistence type="predicted"/>
<gene>
    <name evidence="1" type="ORF">LY28_01721</name>
</gene>
<keyword evidence="2" id="KW-1185">Reference proteome</keyword>
<dbReference type="RefSeq" id="WP_110461759.1">
    <property type="nucleotide sequence ID" value="NZ_QKMR01000008.1"/>
</dbReference>
<organism evidence="1 2">
    <name type="scientific">Ruminiclostridium sufflavum DSM 19573</name>
    <dbReference type="NCBI Taxonomy" id="1121337"/>
    <lineage>
        <taxon>Bacteria</taxon>
        <taxon>Bacillati</taxon>
        <taxon>Bacillota</taxon>
        <taxon>Clostridia</taxon>
        <taxon>Eubacteriales</taxon>
        <taxon>Oscillospiraceae</taxon>
        <taxon>Ruminiclostridium</taxon>
    </lineage>
</organism>
<protein>
    <submittedName>
        <fullName evidence="1">Uncharacterized protein</fullName>
    </submittedName>
</protein>